<comment type="caution">
    <text evidence="1">The sequence shown here is derived from an EMBL/GenBank/DDBJ whole genome shotgun (WGS) entry which is preliminary data.</text>
</comment>
<dbReference type="STRING" id="94130.A0A2Z6R6Q4"/>
<dbReference type="Proteomes" id="UP000247702">
    <property type="component" value="Unassembled WGS sequence"/>
</dbReference>
<protein>
    <submittedName>
        <fullName evidence="1">Uncharacterized protein</fullName>
    </submittedName>
</protein>
<name>A0A2Z6R6Q4_9GLOM</name>
<reference evidence="1 2" key="1">
    <citation type="submission" date="2017-11" db="EMBL/GenBank/DDBJ databases">
        <title>The genome of Rhizophagus clarus HR1 reveals common genetic basis of auxotrophy among arbuscular mycorrhizal fungi.</title>
        <authorList>
            <person name="Kobayashi Y."/>
        </authorList>
    </citation>
    <scope>NUCLEOTIDE SEQUENCE [LARGE SCALE GENOMIC DNA]</scope>
    <source>
        <strain evidence="1 2">HR1</strain>
    </source>
</reference>
<organism evidence="1 2">
    <name type="scientific">Rhizophagus clarus</name>
    <dbReference type="NCBI Taxonomy" id="94130"/>
    <lineage>
        <taxon>Eukaryota</taxon>
        <taxon>Fungi</taxon>
        <taxon>Fungi incertae sedis</taxon>
        <taxon>Mucoromycota</taxon>
        <taxon>Glomeromycotina</taxon>
        <taxon>Glomeromycetes</taxon>
        <taxon>Glomerales</taxon>
        <taxon>Glomeraceae</taxon>
        <taxon>Rhizophagus</taxon>
    </lineage>
</organism>
<evidence type="ECO:0000313" key="2">
    <source>
        <dbReference type="Proteomes" id="UP000247702"/>
    </source>
</evidence>
<keyword evidence="2" id="KW-1185">Reference proteome</keyword>
<proteinExistence type="predicted"/>
<accession>A0A2Z6R6Q4</accession>
<gene>
    <name evidence="1" type="ORF">RclHR1_01500006</name>
</gene>
<evidence type="ECO:0000313" key="1">
    <source>
        <dbReference type="EMBL" id="GBB88476.1"/>
    </source>
</evidence>
<dbReference type="EMBL" id="BEXD01000558">
    <property type="protein sequence ID" value="GBB88476.1"/>
    <property type="molecule type" value="Genomic_DNA"/>
</dbReference>
<dbReference type="AlphaFoldDB" id="A0A2Z6R6Q4"/>
<sequence>MLKYYRDDASFKFYILSSNGFEVYAVNIYKDDKNKDGYVKLDADVSLYLLEVLQLRDHFCSIKRVEDIVQKLHGKEMEFEEPFSTYFQDELDNKNKSWSSIITIIPTIAGGLRIGKSRFLDKVEGLIKKKAEESRNNDFINMIAININYGNSTVFDVIDKKIQAQASLAIRILFECFQPQHVNFPQSYNFESFHSYCRRYHNNSSDILEFTLQAAL</sequence>